<reference evidence="2 3" key="1">
    <citation type="submission" date="2016-10" db="EMBL/GenBank/DDBJ databases">
        <authorList>
            <person name="de Groot N.N."/>
        </authorList>
    </citation>
    <scope>NUCLEOTIDE SEQUENCE [LARGE SCALE GENOMIC DNA]</scope>
    <source>
        <strain evidence="2 3">DSM 527</strain>
    </source>
</reference>
<dbReference type="InterPro" id="IPR035986">
    <property type="entry name" value="PKD_dom_sf"/>
</dbReference>
<dbReference type="InterPro" id="IPR000601">
    <property type="entry name" value="PKD_dom"/>
</dbReference>
<dbReference type="InterPro" id="IPR013783">
    <property type="entry name" value="Ig-like_fold"/>
</dbReference>
<sequence length="436" mass="48591">MANFKIVNKTCGTDSCTVQFDNTSSPADTYNWDFGDGHISYLRDPIHIYAKNRDYYIVTLKVINAEASKENVKTDTVFIFEKSNCQSIGSFSCASELKSGQMVKDKMGDNNNNYYYFIVQQPGVAKIELSPVPSGSYTTVSILSEATTNSSVIKSQYGYPGEAIRFYAGPFSRDTFFIRVENWNKGNELYGITCTLDQNDPNELNGSFYLATHLTLGQSTSGTMLPLNDQDYFRFYQPRSGAVDIKISPVPNLSSNGSMTVTVYKEADQSTNIRTKYGNPGETMSFSVGPLEEGFHYIQLSAHGESTEKYSITVDMDKYDLNENNNTFSKATLLTQARGLQATIKSVDDVDYYRYTATTNGPAIINIDRVPAGLGYLYVEVYKAASSNDRISYAYYTGEEAVSLKTVSMAQGQTYYIKISGYNSESSEPYQINIQQ</sequence>
<accession>A0A1G7XMS9</accession>
<gene>
    <name evidence="2" type="ORF">SAMN04488121_1074</name>
</gene>
<name>A0A1G7XMS9_CHIFI</name>
<dbReference type="SUPFAM" id="SSF89260">
    <property type="entry name" value="Collagen-binding domain"/>
    <property type="match status" value="2"/>
</dbReference>
<evidence type="ECO:0000259" key="1">
    <source>
        <dbReference type="PROSITE" id="PS50093"/>
    </source>
</evidence>
<dbReference type="RefSeq" id="WP_143011563.1">
    <property type="nucleotide sequence ID" value="NZ_FNBN01000007.1"/>
</dbReference>
<protein>
    <recommendedName>
        <fullName evidence="1">PKD domain-containing protein</fullName>
    </recommendedName>
</protein>
<evidence type="ECO:0000313" key="2">
    <source>
        <dbReference type="EMBL" id="SDG85472.1"/>
    </source>
</evidence>
<dbReference type="STRING" id="104663.SAMN04488121_1074"/>
<dbReference type="AlphaFoldDB" id="A0A1G7XMS9"/>
<feature type="domain" description="PKD" evidence="1">
    <location>
        <begin position="1"/>
        <end position="57"/>
    </location>
</feature>
<dbReference type="Gene3D" id="2.60.120.380">
    <property type="match status" value="3"/>
</dbReference>
<dbReference type="SUPFAM" id="SSF49299">
    <property type="entry name" value="PKD domain"/>
    <property type="match status" value="1"/>
</dbReference>
<proteinExistence type="predicted"/>
<dbReference type="PROSITE" id="PS50093">
    <property type="entry name" value="PKD"/>
    <property type="match status" value="1"/>
</dbReference>
<organism evidence="2 3">
    <name type="scientific">Chitinophaga filiformis</name>
    <name type="common">Myxococcus filiformis</name>
    <name type="synonym">Flexibacter filiformis</name>
    <dbReference type="NCBI Taxonomy" id="104663"/>
    <lineage>
        <taxon>Bacteria</taxon>
        <taxon>Pseudomonadati</taxon>
        <taxon>Bacteroidota</taxon>
        <taxon>Chitinophagia</taxon>
        <taxon>Chitinophagales</taxon>
        <taxon>Chitinophagaceae</taxon>
        <taxon>Chitinophaga</taxon>
    </lineage>
</organism>
<dbReference type="EMBL" id="FNBN01000007">
    <property type="protein sequence ID" value="SDG85472.1"/>
    <property type="molecule type" value="Genomic_DNA"/>
</dbReference>
<dbReference type="Gene3D" id="2.60.40.10">
    <property type="entry name" value="Immunoglobulins"/>
    <property type="match status" value="1"/>
</dbReference>
<dbReference type="Proteomes" id="UP000199045">
    <property type="component" value="Unassembled WGS sequence"/>
</dbReference>
<evidence type="ECO:0000313" key="3">
    <source>
        <dbReference type="Proteomes" id="UP000199045"/>
    </source>
</evidence>
<dbReference type="CDD" id="cd00146">
    <property type="entry name" value="PKD"/>
    <property type="match status" value="1"/>
</dbReference>
<dbReference type="OrthoDB" id="1110367at2"/>
<dbReference type="Pfam" id="PF18911">
    <property type="entry name" value="PKD_4"/>
    <property type="match status" value="1"/>
</dbReference>